<protein>
    <submittedName>
        <fullName evidence="1">Uncharacterized protein</fullName>
    </submittedName>
</protein>
<evidence type="ECO:0000313" key="2">
    <source>
        <dbReference type="Proteomes" id="UP000324222"/>
    </source>
</evidence>
<dbReference type="Proteomes" id="UP000324222">
    <property type="component" value="Unassembled WGS sequence"/>
</dbReference>
<dbReference type="AlphaFoldDB" id="A0A5B7DRT4"/>
<dbReference type="EMBL" id="VSRR010001242">
    <property type="protein sequence ID" value="MPC23703.1"/>
    <property type="molecule type" value="Genomic_DNA"/>
</dbReference>
<gene>
    <name evidence="1" type="ORF">E2C01_016762</name>
</gene>
<accession>A0A5B7DRT4</accession>
<name>A0A5B7DRT4_PORTR</name>
<evidence type="ECO:0000313" key="1">
    <source>
        <dbReference type="EMBL" id="MPC23703.1"/>
    </source>
</evidence>
<organism evidence="1 2">
    <name type="scientific">Portunus trituberculatus</name>
    <name type="common">Swimming crab</name>
    <name type="synonym">Neptunus trituberculatus</name>
    <dbReference type="NCBI Taxonomy" id="210409"/>
    <lineage>
        <taxon>Eukaryota</taxon>
        <taxon>Metazoa</taxon>
        <taxon>Ecdysozoa</taxon>
        <taxon>Arthropoda</taxon>
        <taxon>Crustacea</taxon>
        <taxon>Multicrustacea</taxon>
        <taxon>Malacostraca</taxon>
        <taxon>Eumalacostraca</taxon>
        <taxon>Eucarida</taxon>
        <taxon>Decapoda</taxon>
        <taxon>Pleocyemata</taxon>
        <taxon>Brachyura</taxon>
        <taxon>Eubrachyura</taxon>
        <taxon>Portunoidea</taxon>
        <taxon>Portunidae</taxon>
        <taxon>Portuninae</taxon>
        <taxon>Portunus</taxon>
    </lineage>
</organism>
<sequence>MNALTFKQNLLCARIVLYGMTHCVEQARSTHYIPVTEQTIKLYAQHLMKTNSLIKEAAASIPASNE</sequence>
<proteinExistence type="predicted"/>
<reference evidence="1 2" key="1">
    <citation type="submission" date="2019-05" db="EMBL/GenBank/DDBJ databases">
        <title>Another draft genome of Portunus trituberculatus and its Hox gene families provides insights of decapod evolution.</title>
        <authorList>
            <person name="Jeong J.-H."/>
            <person name="Song I."/>
            <person name="Kim S."/>
            <person name="Choi T."/>
            <person name="Kim D."/>
            <person name="Ryu S."/>
            <person name="Kim W."/>
        </authorList>
    </citation>
    <scope>NUCLEOTIDE SEQUENCE [LARGE SCALE GENOMIC DNA]</scope>
    <source>
        <tissue evidence="1">Muscle</tissue>
    </source>
</reference>
<keyword evidence="2" id="KW-1185">Reference proteome</keyword>
<comment type="caution">
    <text evidence="1">The sequence shown here is derived from an EMBL/GenBank/DDBJ whole genome shotgun (WGS) entry which is preliminary data.</text>
</comment>